<reference evidence="5 6" key="1">
    <citation type="submission" date="2016-02" db="EMBL/GenBank/DDBJ databases">
        <title>Draft Genome for Tepidibacillus decaturensis nov. sp. Strain Z9, an Anaerobic, Moderately Thermophilic and Heterotrophic Bacterium from Deep Subsurface of the Illinois Basin, USA.</title>
        <authorList>
            <person name="Dong Y."/>
            <person name="Chang J.Y."/>
            <person name="Sanford R."/>
            <person name="Fouke B.W."/>
        </authorList>
    </citation>
    <scope>NUCLEOTIDE SEQUENCE [LARGE SCALE GENOMIC DNA]</scope>
    <source>
        <strain evidence="5 6">Z9</strain>
    </source>
</reference>
<evidence type="ECO:0000313" key="6">
    <source>
        <dbReference type="Proteomes" id="UP000070352"/>
    </source>
</evidence>
<dbReference type="Gene3D" id="6.10.250.3150">
    <property type="match status" value="1"/>
</dbReference>
<dbReference type="InterPro" id="IPR057309">
    <property type="entry name" value="PcsB_CC"/>
</dbReference>
<dbReference type="EMBL" id="LSKU01000001">
    <property type="protein sequence ID" value="KXG44426.1"/>
    <property type="molecule type" value="Genomic_DNA"/>
</dbReference>
<evidence type="ECO:0000256" key="1">
    <source>
        <dbReference type="ARBA" id="ARBA00022729"/>
    </source>
</evidence>
<dbReference type="FunFam" id="2.70.70.10:FF:000006">
    <property type="entry name" value="M23 family peptidase"/>
    <property type="match status" value="1"/>
</dbReference>
<keyword evidence="1" id="KW-0732">Signal</keyword>
<dbReference type="GO" id="GO:0004222">
    <property type="term" value="F:metalloendopeptidase activity"/>
    <property type="evidence" value="ECO:0007669"/>
    <property type="project" value="TreeGrafter"/>
</dbReference>
<sequence length="394" mass="44734">MDKRRWLSLVLTLSLFFSISFPMIETKAVSKSQQLDKQIQQIQLKKKEAANKARNIDMQLKQINSTKESIQKELVSLETQINETENKIFTLEGQIEKVTTQAKEAANQLELAEKRVEERDDLLRTRVRLMARNRDVDYLDVLLGATSFSDFLQRFNILQKIVDSDKKILEENIKDRNTIVEKKKEIERSLARLEQLFGETENLRKTLVAKKEERKVKIASLNQQAQELAEFKEEEQNLVKELAEKEAALLREKNKLNIKYSGGKFAWPLPASTRITSDFGLRIHPITGKKTGHDGIDIGAPQGKDIVAADDGVVILATYVSGYGNTVMIDHGSGIWTLYGHIRNGGIKVKVGQEVKKGEKIAEVGSTGRSTGPHLHFEVQKNKQAVNPWNYLKK</sequence>
<dbReference type="AlphaFoldDB" id="A0A135L616"/>
<evidence type="ECO:0000259" key="3">
    <source>
        <dbReference type="Pfam" id="PF01551"/>
    </source>
</evidence>
<dbReference type="Pfam" id="PF01551">
    <property type="entry name" value="Peptidase_M23"/>
    <property type="match status" value="1"/>
</dbReference>
<feature type="domain" description="Peptidoglycan hydrolase PcsB coiled-coil" evidence="4">
    <location>
        <begin position="112"/>
        <end position="182"/>
    </location>
</feature>
<dbReference type="CDD" id="cd12797">
    <property type="entry name" value="M23_peptidase"/>
    <property type="match status" value="1"/>
</dbReference>
<evidence type="ECO:0000256" key="2">
    <source>
        <dbReference type="SAM" id="Coils"/>
    </source>
</evidence>
<keyword evidence="6" id="KW-1185">Reference proteome</keyword>
<dbReference type="InterPro" id="IPR050570">
    <property type="entry name" value="Cell_wall_metabolism_enzyme"/>
</dbReference>
<gene>
    <name evidence="5" type="ORF">U473_10695</name>
</gene>
<feature type="domain" description="M23ase beta-sheet core" evidence="3">
    <location>
        <begin position="292"/>
        <end position="388"/>
    </location>
</feature>
<dbReference type="Gene3D" id="2.70.70.10">
    <property type="entry name" value="Glucose Permease (Domain IIA)"/>
    <property type="match status" value="1"/>
</dbReference>
<feature type="coiled-coil region" evidence="2">
    <location>
        <begin position="32"/>
        <end position="122"/>
    </location>
</feature>
<dbReference type="RefSeq" id="WP_068726152.1">
    <property type="nucleotide sequence ID" value="NZ_LSKU01000001.1"/>
</dbReference>
<protein>
    <submittedName>
        <fullName evidence="5">Uncharacterized protein</fullName>
    </submittedName>
</protein>
<evidence type="ECO:0000259" key="4">
    <source>
        <dbReference type="Pfam" id="PF24568"/>
    </source>
</evidence>
<dbReference type="PANTHER" id="PTHR21666">
    <property type="entry name" value="PEPTIDASE-RELATED"/>
    <property type="match status" value="1"/>
</dbReference>
<dbReference type="SUPFAM" id="SSF51261">
    <property type="entry name" value="Duplicated hybrid motif"/>
    <property type="match status" value="1"/>
</dbReference>
<keyword evidence="2" id="KW-0175">Coiled coil</keyword>
<name>A0A135L616_9BACI</name>
<dbReference type="Proteomes" id="UP000070352">
    <property type="component" value="Unassembled WGS sequence"/>
</dbReference>
<comment type="caution">
    <text evidence="5">The sequence shown here is derived from an EMBL/GenBank/DDBJ whole genome shotgun (WGS) entry which is preliminary data.</text>
</comment>
<feature type="coiled-coil region" evidence="2">
    <location>
        <begin position="176"/>
        <end position="259"/>
    </location>
</feature>
<proteinExistence type="predicted"/>
<dbReference type="STRING" id="1413211.U473_10695"/>
<organism evidence="5 6">
    <name type="scientific">Tepidibacillus decaturensis</name>
    <dbReference type="NCBI Taxonomy" id="1413211"/>
    <lineage>
        <taxon>Bacteria</taxon>
        <taxon>Bacillati</taxon>
        <taxon>Bacillota</taxon>
        <taxon>Bacilli</taxon>
        <taxon>Bacillales</taxon>
        <taxon>Bacillaceae</taxon>
        <taxon>Tepidibacillus</taxon>
    </lineage>
</organism>
<evidence type="ECO:0000313" key="5">
    <source>
        <dbReference type="EMBL" id="KXG44426.1"/>
    </source>
</evidence>
<dbReference type="PANTHER" id="PTHR21666:SF270">
    <property type="entry name" value="MUREIN HYDROLASE ACTIVATOR ENVC"/>
    <property type="match status" value="1"/>
</dbReference>
<accession>A0A135L616</accession>
<dbReference type="Pfam" id="PF24568">
    <property type="entry name" value="CC_PcsB"/>
    <property type="match status" value="1"/>
</dbReference>
<dbReference type="InterPro" id="IPR011055">
    <property type="entry name" value="Dup_hybrid_motif"/>
</dbReference>
<dbReference type="OrthoDB" id="9805070at2"/>
<dbReference type="InterPro" id="IPR016047">
    <property type="entry name" value="M23ase_b-sheet_dom"/>
</dbReference>